<dbReference type="AlphaFoldDB" id="A0A9D4GMG8"/>
<protein>
    <submittedName>
        <fullName evidence="1">Uncharacterized protein</fullName>
    </submittedName>
</protein>
<gene>
    <name evidence="1" type="ORF">DPMN_121275</name>
</gene>
<dbReference type="EMBL" id="JAIWYP010000005">
    <property type="protein sequence ID" value="KAH3819537.1"/>
    <property type="molecule type" value="Genomic_DNA"/>
</dbReference>
<name>A0A9D4GMG8_DREPO</name>
<sequence length="96" mass="11478">MMDEGPIIILRLPKIQQAIIAHPEPLRWYSSRKIEMEILELILMNRVTLGMDRQTDVILQESMKRQEEICLEVTQMMIREGSRLNYIINIWPHMLM</sequence>
<accession>A0A9D4GMG8</accession>
<organism evidence="1 2">
    <name type="scientific">Dreissena polymorpha</name>
    <name type="common">Zebra mussel</name>
    <name type="synonym">Mytilus polymorpha</name>
    <dbReference type="NCBI Taxonomy" id="45954"/>
    <lineage>
        <taxon>Eukaryota</taxon>
        <taxon>Metazoa</taxon>
        <taxon>Spiralia</taxon>
        <taxon>Lophotrochozoa</taxon>
        <taxon>Mollusca</taxon>
        <taxon>Bivalvia</taxon>
        <taxon>Autobranchia</taxon>
        <taxon>Heteroconchia</taxon>
        <taxon>Euheterodonta</taxon>
        <taxon>Imparidentia</taxon>
        <taxon>Neoheterodontei</taxon>
        <taxon>Myida</taxon>
        <taxon>Dreissenoidea</taxon>
        <taxon>Dreissenidae</taxon>
        <taxon>Dreissena</taxon>
    </lineage>
</organism>
<reference evidence="1" key="2">
    <citation type="submission" date="2020-11" db="EMBL/GenBank/DDBJ databases">
        <authorList>
            <person name="McCartney M.A."/>
            <person name="Auch B."/>
            <person name="Kono T."/>
            <person name="Mallez S."/>
            <person name="Becker A."/>
            <person name="Gohl D.M."/>
            <person name="Silverstein K.A.T."/>
            <person name="Koren S."/>
            <person name="Bechman K.B."/>
            <person name="Herman A."/>
            <person name="Abrahante J.E."/>
            <person name="Garbe J."/>
        </authorList>
    </citation>
    <scope>NUCLEOTIDE SEQUENCE</scope>
    <source>
        <strain evidence="1">Duluth1</strain>
        <tissue evidence="1">Whole animal</tissue>
    </source>
</reference>
<proteinExistence type="predicted"/>
<dbReference type="Proteomes" id="UP000828390">
    <property type="component" value="Unassembled WGS sequence"/>
</dbReference>
<evidence type="ECO:0000313" key="2">
    <source>
        <dbReference type="Proteomes" id="UP000828390"/>
    </source>
</evidence>
<reference evidence="1" key="1">
    <citation type="journal article" date="2019" name="bioRxiv">
        <title>The Genome of the Zebra Mussel, Dreissena polymorpha: A Resource for Invasive Species Research.</title>
        <authorList>
            <person name="McCartney M.A."/>
            <person name="Auch B."/>
            <person name="Kono T."/>
            <person name="Mallez S."/>
            <person name="Zhang Y."/>
            <person name="Obille A."/>
            <person name="Becker A."/>
            <person name="Abrahante J.E."/>
            <person name="Garbe J."/>
            <person name="Badalamenti J.P."/>
            <person name="Herman A."/>
            <person name="Mangelson H."/>
            <person name="Liachko I."/>
            <person name="Sullivan S."/>
            <person name="Sone E.D."/>
            <person name="Koren S."/>
            <person name="Silverstein K.A.T."/>
            <person name="Beckman K.B."/>
            <person name="Gohl D.M."/>
        </authorList>
    </citation>
    <scope>NUCLEOTIDE SEQUENCE</scope>
    <source>
        <strain evidence="1">Duluth1</strain>
        <tissue evidence="1">Whole animal</tissue>
    </source>
</reference>
<evidence type="ECO:0000313" key="1">
    <source>
        <dbReference type="EMBL" id="KAH3819537.1"/>
    </source>
</evidence>
<keyword evidence="2" id="KW-1185">Reference proteome</keyword>
<comment type="caution">
    <text evidence="1">The sequence shown here is derived from an EMBL/GenBank/DDBJ whole genome shotgun (WGS) entry which is preliminary data.</text>
</comment>